<keyword evidence="3" id="KW-0436">Ligase</keyword>
<evidence type="ECO:0000313" key="15">
    <source>
        <dbReference type="Proteomes" id="UP000262712"/>
    </source>
</evidence>
<dbReference type="InterPro" id="IPR051060">
    <property type="entry name" value="Carbamoyltrans_HypF-like"/>
</dbReference>
<dbReference type="InterPro" id="IPR041440">
    <property type="entry name" value="HypF_C"/>
</dbReference>
<comment type="catalytic activity">
    <reaction evidence="7">
        <text>C-terminal L-cysteinyl-[HypE protein] + carbamoyl phosphate + ATP + H2O = C-terminal S-carboxamide-L-cysteinyl-[HypE protein] + AMP + phosphate + diphosphate + H(+)</text>
        <dbReference type="Rhea" id="RHEA:55636"/>
        <dbReference type="Rhea" id="RHEA-COMP:14247"/>
        <dbReference type="Rhea" id="RHEA-COMP:14392"/>
        <dbReference type="ChEBI" id="CHEBI:15377"/>
        <dbReference type="ChEBI" id="CHEBI:15378"/>
        <dbReference type="ChEBI" id="CHEBI:30616"/>
        <dbReference type="ChEBI" id="CHEBI:33019"/>
        <dbReference type="ChEBI" id="CHEBI:43474"/>
        <dbReference type="ChEBI" id="CHEBI:58228"/>
        <dbReference type="ChEBI" id="CHEBI:76913"/>
        <dbReference type="ChEBI" id="CHEBI:139126"/>
        <dbReference type="ChEBI" id="CHEBI:456215"/>
    </reaction>
</comment>
<keyword evidence="4" id="KW-0479">Metal-binding</keyword>
<dbReference type="GO" id="GO:0051604">
    <property type="term" value="P:protein maturation"/>
    <property type="evidence" value="ECO:0007669"/>
    <property type="project" value="TreeGrafter"/>
</dbReference>
<keyword evidence="13" id="KW-0808">Transferase</keyword>
<feature type="domain" description="YrdC-like" evidence="11">
    <location>
        <begin position="201"/>
        <end position="386"/>
    </location>
</feature>
<dbReference type="Gene3D" id="3.30.420.360">
    <property type="match status" value="1"/>
</dbReference>
<dbReference type="GO" id="GO:0016874">
    <property type="term" value="F:ligase activity"/>
    <property type="evidence" value="ECO:0007669"/>
    <property type="project" value="UniProtKB-UniRule"/>
</dbReference>
<keyword evidence="9" id="KW-0378">Hydrolase</keyword>
<dbReference type="InterPro" id="IPR017968">
    <property type="entry name" value="Acylphosphatase_CS"/>
</dbReference>
<dbReference type="Pfam" id="PF00708">
    <property type="entry name" value="Acylphosphatase"/>
    <property type="match status" value="1"/>
</dbReference>
<keyword evidence="5" id="KW-0863">Zinc-finger</keyword>
<dbReference type="FunFam" id="3.30.420.40:FF:000124">
    <property type="entry name" value="Carbamoyltransferase HypF"/>
    <property type="match status" value="1"/>
</dbReference>
<reference evidence="12 15" key="2">
    <citation type="submission" date="2018-08" db="EMBL/GenBank/DDBJ databases">
        <title>Complete genome of the Arcobacter molluscorum type strain LMG 25693.</title>
        <authorList>
            <person name="Miller W.G."/>
            <person name="Yee E."/>
            <person name="Bono J.L."/>
        </authorList>
    </citation>
    <scope>NUCLEOTIDE SEQUENCE [LARGE SCALE GENOMIC DNA]</scope>
    <source>
        <strain evidence="12 15">CECT 7696</strain>
    </source>
</reference>
<dbReference type="SUPFAM" id="SSF54975">
    <property type="entry name" value="Acylphosphatase/BLUF domain-like"/>
    <property type="match status" value="1"/>
</dbReference>
<evidence type="ECO:0000259" key="10">
    <source>
        <dbReference type="PROSITE" id="PS51160"/>
    </source>
</evidence>
<dbReference type="PIRSF" id="PIRSF006256">
    <property type="entry name" value="CMPcnvr_hdrg_mat"/>
    <property type="match status" value="1"/>
</dbReference>
<comment type="pathway">
    <text evidence="1">Protein modification; [NiFe] hydrogenase maturation.</text>
</comment>
<dbReference type="Pfam" id="PF07503">
    <property type="entry name" value="zf-HYPF"/>
    <property type="match status" value="2"/>
</dbReference>
<dbReference type="NCBIfam" id="TIGR00143">
    <property type="entry name" value="hypF"/>
    <property type="match status" value="1"/>
</dbReference>
<dbReference type="PROSITE" id="PS51163">
    <property type="entry name" value="YRDC"/>
    <property type="match status" value="1"/>
</dbReference>
<dbReference type="RefSeq" id="WP_099341118.1">
    <property type="nucleotide sequence ID" value="NZ_CP032098.1"/>
</dbReference>
<evidence type="ECO:0000313" key="12">
    <source>
        <dbReference type="EMBL" id="AXX92071.1"/>
    </source>
</evidence>
<dbReference type="PROSITE" id="PS51160">
    <property type="entry name" value="ACYLPHOSPHATASE_3"/>
    <property type="match status" value="1"/>
</dbReference>
<dbReference type="InterPro" id="IPR004421">
    <property type="entry name" value="Carbamoyltransferase_HypF"/>
</dbReference>
<dbReference type="EC" id="6.2.-.-" evidence="8"/>
<dbReference type="UniPathway" id="UPA00335"/>
<dbReference type="Pfam" id="PF17788">
    <property type="entry name" value="HypF_C"/>
    <property type="match status" value="1"/>
</dbReference>
<sequence length="745" mass="84865">MVIGKLVKVKGIVQGVGFRPYVFNLCDNYKLKGWVNNDDEGVNIALEGDEVTINYFINELKEFPPPLAKIDSIEVLSKEVENFEDFNIIKSENHSNKSTIISPDIAICQDCINDINDENNFRHNYALTNCTNCGPRYSIIKTVPYDRINTSMSNFELCSSCYKEYINPKNRRYHAQPVCCEKCGPKVELYNNFNKKICDGINAIDKVASLINNGEIVAIKGIGGFHLICDATIDDAVNKLRKRKNRPTKPYAVMFKDLQQIKEVADLTLKEEEIIFSKERPITLVKKKLHSFLSSFVAPNTDRIGCFLPYTPLHILLFKKLNNPIIATSANLKDEPIIRHKDELIVKLGDVADFVLDFDREIINAVDDSVVQVVNNDIFKFRNARGYAPSVIKLKNKQNKKILALGANQKSTISIAFGDNIIVSPHIGDLNSIDSIEYFMRTVKTFKRFYDFEADIIVCDIHPYYESTKWANQLKNTKVVKIQHHYAHILSVMAEYKLEDNVLGISFDGTGFGDDGNIWGGEVFVASKKEYKRVKHFKYFKLLGGEKAVKEPKRVALSLLFDTFTLEELEKKHLSTLNQFSLQELKMLNTMWEKGLNAPQTSSVGRIFDAIASLANILHIQTYEGETGLLIEQYYNEKITQTFDYTIDDFVIDIRPMIKAIVEDEYDKKTICSKFLNTMAKIIVEISDEYIDLDIVLSGGVFQNKTLLEKVIKNLMEKNKKVYYSKVIPVNDGGISVGQIYSQIE</sequence>
<dbReference type="EMBL" id="CP032098">
    <property type="protein sequence ID" value="AXX92071.1"/>
    <property type="molecule type" value="Genomic_DNA"/>
</dbReference>
<feature type="active site" evidence="9">
    <location>
        <position position="19"/>
    </location>
</feature>
<dbReference type="PANTHER" id="PTHR42959:SF1">
    <property type="entry name" value="CARBAMOYLTRANSFERASE HYPF"/>
    <property type="match status" value="1"/>
</dbReference>
<dbReference type="PROSITE" id="PS00150">
    <property type="entry name" value="ACYLPHOSPHATASE_1"/>
    <property type="match status" value="1"/>
</dbReference>
<evidence type="ECO:0000256" key="7">
    <source>
        <dbReference type="ARBA" id="ARBA00048220"/>
    </source>
</evidence>
<dbReference type="Gene3D" id="3.30.110.120">
    <property type="match status" value="1"/>
</dbReference>
<dbReference type="InterPro" id="IPR055128">
    <property type="entry name" value="HypF_C_2"/>
</dbReference>
<dbReference type="InterPro" id="IPR017945">
    <property type="entry name" value="DHBP_synth_RibB-like_a/b_dom"/>
</dbReference>
<protein>
    <recommendedName>
        <fullName evidence="8">Carbamoyltransferase</fullName>
        <ecNumber evidence="8">6.2.-.-</ecNumber>
    </recommendedName>
</protein>
<evidence type="ECO:0000256" key="3">
    <source>
        <dbReference type="ARBA" id="ARBA00022598"/>
    </source>
</evidence>
<dbReference type="PANTHER" id="PTHR42959">
    <property type="entry name" value="CARBAMOYLTRANSFERASE"/>
    <property type="match status" value="1"/>
</dbReference>
<gene>
    <name evidence="13" type="primary">hypF</name>
    <name evidence="12" type="ORF">AMOL_1087</name>
    <name evidence="13" type="ORF">CPU12_00550</name>
</gene>
<evidence type="ECO:0000256" key="6">
    <source>
        <dbReference type="ARBA" id="ARBA00022833"/>
    </source>
</evidence>
<name>A0A2G1DLE9_9BACT</name>
<proteinExistence type="inferred from homology"/>
<accession>A0A2G1DLE9</accession>
<dbReference type="EMBL" id="NXFY01000001">
    <property type="protein sequence ID" value="PHO19301.1"/>
    <property type="molecule type" value="Genomic_DNA"/>
</dbReference>
<comment type="catalytic activity">
    <reaction evidence="9">
        <text>an acyl phosphate + H2O = a carboxylate + phosphate + H(+)</text>
        <dbReference type="Rhea" id="RHEA:14965"/>
        <dbReference type="ChEBI" id="CHEBI:15377"/>
        <dbReference type="ChEBI" id="CHEBI:15378"/>
        <dbReference type="ChEBI" id="CHEBI:29067"/>
        <dbReference type="ChEBI" id="CHEBI:43474"/>
        <dbReference type="ChEBI" id="CHEBI:59918"/>
        <dbReference type="EC" id="3.6.1.7"/>
    </reaction>
</comment>
<dbReference type="Gene3D" id="3.30.420.40">
    <property type="match status" value="1"/>
</dbReference>
<evidence type="ECO:0000313" key="13">
    <source>
        <dbReference type="EMBL" id="PHO19301.1"/>
    </source>
</evidence>
<keyword evidence="14" id="KW-1185">Reference proteome</keyword>
<dbReference type="Pfam" id="PF01300">
    <property type="entry name" value="Sua5_yciO_yrdC"/>
    <property type="match status" value="1"/>
</dbReference>
<dbReference type="InterPro" id="IPR001792">
    <property type="entry name" value="Acylphosphatase-like_dom"/>
</dbReference>
<evidence type="ECO:0000256" key="1">
    <source>
        <dbReference type="ARBA" id="ARBA00004711"/>
    </source>
</evidence>
<evidence type="ECO:0000256" key="5">
    <source>
        <dbReference type="ARBA" id="ARBA00022771"/>
    </source>
</evidence>
<comment type="similarity">
    <text evidence="2 8">Belongs to the carbamoyltransferase HypF family.</text>
</comment>
<dbReference type="InterPro" id="IPR036046">
    <property type="entry name" value="Acylphosphatase-like_dom_sf"/>
</dbReference>
<feature type="domain" description="Acylphosphatase-like" evidence="10">
    <location>
        <begin position="4"/>
        <end position="90"/>
    </location>
</feature>
<dbReference type="InterPro" id="IPR006070">
    <property type="entry name" value="Sua5-like_dom"/>
</dbReference>
<reference evidence="13 14" key="1">
    <citation type="submission" date="2017-09" db="EMBL/GenBank/DDBJ databases">
        <title>Arcobacter canalis sp. nov., a new species isolated from a water canal contaminated with urban sewage.</title>
        <authorList>
            <person name="Perez-Cataluna A."/>
            <person name="Salas-Masso N."/>
            <person name="Figueras M.J."/>
        </authorList>
    </citation>
    <scope>NUCLEOTIDE SEQUENCE [LARGE SCALE GENOMIC DNA]</scope>
    <source>
        <strain evidence="13 14">F98-3</strain>
    </source>
</reference>
<dbReference type="Proteomes" id="UP000262712">
    <property type="component" value="Chromosome"/>
</dbReference>
<dbReference type="Gene3D" id="3.90.870.50">
    <property type="match status" value="1"/>
</dbReference>
<evidence type="ECO:0000256" key="4">
    <source>
        <dbReference type="ARBA" id="ARBA00022723"/>
    </source>
</evidence>
<dbReference type="AlphaFoldDB" id="A0A2G1DLE9"/>
<dbReference type="KEGG" id="amol:AMOL_1087"/>
<dbReference type="InterPro" id="IPR011125">
    <property type="entry name" value="Znf_HypF"/>
</dbReference>
<feature type="active site" evidence="9">
    <location>
        <position position="37"/>
    </location>
</feature>
<dbReference type="Pfam" id="PF22521">
    <property type="entry name" value="HypF_C_2"/>
    <property type="match status" value="1"/>
</dbReference>
<dbReference type="Proteomes" id="UP000221222">
    <property type="component" value="Unassembled WGS sequence"/>
</dbReference>
<evidence type="ECO:0000313" key="14">
    <source>
        <dbReference type="Proteomes" id="UP000221222"/>
    </source>
</evidence>
<evidence type="ECO:0000259" key="11">
    <source>
        <dbReference type="PROSITE" id="PS51163"/>
    </source>
</evidence>
<keyword evidence="6" id="KW-0862">Zinc</keyword>
<dbReference type="GO" id="GO:0003725">
    <property type="term" value="F:double-stranded RNA binding"/>
    <property type="evidence" value="ECO:0007669"/>
    <property type="project" value="InterPro"/>
</dbReference>
<evidence type="ECO:0000256" key="9">
    <source>
        <dbReference type="PROSITE-ProRule" id="PRU00520"/>
    </source>
</evidence>
<dbReference type="GO" id="GO:0016743">
    <property type="term" value="F:carboxyl- or carbamoyltransferase activity"/>
    <property type="evidence" value="ECO:0007669"/>
    <property type="project" value="UniProtKB-UniRule"/>
</dbReference>
<evidence type="ECO:0000256" key="2">
    <source>
        <dbReference type="ARBA" id="ARBA00008097"/>
    </source>
</evidence>
<organism evidence="13 14">
    <name type="scientific">Malaciobacter molluscorum LMG 25693</name>
    <dbReference type="NCBI Taxonomy" id="870501"/>
    <lineage>
        <taxon>Bacteria</taxon>
        <taxon>Pseudomonadati</taxon>
        <taxon>Campylobacterota</taxon>
        <taxon>Epsilonproteobacteria</taxon>
        <taxon>Campylobacterales</taxon>
        <taxon>Arcobacteraceae</taxon>
        <taxon>Malaciobacter</taxon>
    </lineage>
</organism>
<dbReference type="SUPFAM" id="SSF55821">
    <property type="entry name" value="YrdC/RibB"/>
    <property type="match status" value="1"/>
</dbReference>
<evidence type="ECO:0000256" key="8">
    <source>
        <dbReference type="PIRNR" id="PIRNR006256"/>
    </source>
</evidence>
<dbReference type="GO" id="GO:0008270">
    <property type="term" value="F:zinc ion binding"/>
    <property type="evidence" value="ECO:0007669"/>
    <property type="project" value="UniProtKB-KW"/>
</dbReference>
<dbReference type="GO" id="GO:0003998">
    <property type="term" value="F:acylphosphatase activity"/>
    <property type="evidence" value="ECO:0007669"/>
    <property type="project" value="UniProtKB-EC"/>
</dbReference>